<protein>
    <recommendedName>
        <fullName evidence="1">2EXR domain-containing protein</fullName>
    </recommendedName>
</protein>
<reference evidence="2" key="1">
    <citation type="journal article" date="2020" name="Stud. Mycol.">
        <title>101 Dothideomycetes genomes: a test case for predicting lifestyles and emergence of pathogens.</title>
        <authorList>
            <person name="Haridas S."/>
            <person name="Albert R."/>
            <person name="Binder M."/>
            <person name="Bloem J."/>
            <person name="Labutti K."/>
            <person name="Salamov A."/>
            <person name="Andreopoulos B."/>
            <person name="Baker S."/>
            <person name="Barry K."/>
            <person name="Bills G."/>
            <person name="Bluhm B."/>
            <person name="Cannon C."/>
            <person name="Castanera R."/>
            <person name="Culley D."/>
            <person name="Daum C."/>
            <person name="Ezra D."/>
            <person name="Gonzalez J."/>
            <person name="Henrissat B."/>
            <person name="Kuo A."/>
            <person name="Liang C."/>
            <person name="Lipzen A."/>
            <person name="Lutzoni F."/>
            <person name="Magnuson J."/>
            <person name="Mondo S."/>
            <person name="Nolan M."/>
            <person name="Ohm R."/>
            <person name="Pangilinan J."/>
            <person name="Park H.-J."/>
            <person name="Ramirez L."/>
            <person name="Alfaro M."/>
            <person name="Sun H."/>
            <person name="Tritt A."/>
            <person name="Yoshinaga Y."/>
            <person name="Zwiers L.-H."/>
            <person name="Turgeon B."/>
            <person name="Goodwin S."/>
            <person name="Spatafora J."/>
            <person name="Crous P."/>
            <person name="Grigoriev I."/>
        </authorList>
    </citation>
    <scope>NUCLEOTIDE SEQUENCE</scope>
    <source>
        <strain evidence="2">CBS 260.36</strain>
    </source>
</reference>
<gene>
    <name evidence="2" type="ORF">K461DRAFT_297781</name>
</gene>
<dbReference type="EMBL" id="ML996093">
    <property type="protein sequence ID" value="KAF2148355.1"/>
    <property type="molecule type" value="Genomic_DNA"/>
</dbReference>
<keyword evidence="3" id="KW-1185">Reference proteome</keyword>
<name>A0A9P4ITS0_9PEZI</name>
<sequence>MSSKTTPSRFHQFSRLPPEIRVMIWKFSLAHEPRRYQCIPGLEPFTNALSPMPVRFSHGRPDSSIDFTHDQLEVAFPIPTVAKACHEAREVVLNWAAANGKVEKRGPENKKEEWVIRPFEFGFDILYFVQYWWMDASFWTNKIRGFASATALDILFRAPSTAVNDDVLANMPDFLHFVLRRVKVLYVVCDAPRDQNGYRKIGSPFGGVWTWKHKKERFIKTVKEGDDAAGPRYLTRLQMRRREEKVKWLDEKIQGLCAGRGMTSLRNRGKQSLEIRPVSY</sequence>
<dbReference type="PANTHER" id="PTHR35910:SF1">
    <property type="entry name" value="2EXR DOMAIN-CONTAINING PROTEIN"/>
    <property type="match status" value="1"/>
</dbReference>
<dbReference type="Proteomes" id="UP000799439">
    <property type="component" value="Unassembled WGS sequence"/>
</dbReference>
<proteinExistence type="predicted"/>
<evidence type="ECO:0000313" key="3">
    <source>
        <dbReference type="Proteomes" id="UP000799439"/>
    </source>
</evidence>
<dbReference type="Pfam" id="PF20150">
    <property type="entry name" value="2EXR"/>
    <property type="match status" value="1"/>
</dbReference>
<evidence type="ECO:0000259" key="1">
    <source>
        <dbReference type="Pfam" id="PF20150"/>
    </source>
</evidence>
<dbReference type="OrthoDB" id="3473305at2759"/>
<dbReference type="InterPro" id="IPR045518">
    <property type="entry name" value="2EXR"/>
</dbReference>
<evidence type="ECO:0000313" key="2">
    <source>
        <dbReference type="EMBL" id="KAF2148355.1"/>
    </source>
</evidence>
<dbReference type="PANTHER" id="PTHR35910">
    <property type="entry name" value="2EXR DOMAIN-CONTAINING PROTEIN"/>
    <property type="match status" value="1"/>
</dbReference>
<comment type="caution">
    <text evidence="2">The sequence shown here is derived from an EMBL/GenBank/DDBJ whole genome shotgun (WGS) entry which is preliminary data.</text>
</comment>
<accession>A0A9P4ITS0</accession>
<organism evidence="2 3">
    <name type="scientific">Myriangium duriaei CBS 260.36</name>
    <dbReference type="NCBI Taxonomy" id="1168546"/>
    <lineage>
        <taxon>Eukaryota</taxon>
        <taxon>Fungi</taxon>
        <taxon>Dikarya</taxon>
        <taxon>Ascomycota</taxon>
        <taxon>Pezizomycotina</taxon>
        <taxon>Dothideomycetes</taxon>
        <taxon>Dothideomycetidae</taxon>
        <taxon>Myriangiales</taxon>
        <taxon>Myriangiaceae</taxon>
        <taxon>Myriangium</taxon>
    </lineage>
</organism>
<feature type="domain" description="2EXR" evidence="1">
    <location>
        <begin position="10"/>
        <end position="95"/>
    </location>
</feature>
<dbReference type="AlphaFoldDB" id="A0A9P4ITS0"/>